<proteinExistence type="predicted"/>
<dbReference type="InterPro" id="IPR027417">
    <property type="entry name" value="P-loop_NTPase"/>
</dbReference>
<gene>
    <name evidence="2" type="ORF">C4886_09060</name>
</gene>
<dbReference type="EMBL" id="PSQG01000011">
    <property type="protein sequence ID" value="RCH43833.1"/>
    <property type="molecule type" value="Genomic_DNA"/>
</dbReference>
<dbReference type="GO" id="GO:0016887">
    <property type="term" value="F:ATP hydrolysis activity"/>
    <property type="evidence" value="ECO:0007669"/>
    <property type="project" value="InterPro"/>
</dbReference>
<dbReference type="AlphaFoldDB" id="A0A367G0U9"/>
<evidence type="ECO:0000259" key="1">
    <source>
        <dbReference type="Pfam" id="PF00004"/>
    </source>
</evidence>
<dbReference type="Pfam" id="PF00004">
    <property type="entry name" value="AAA"/>
    <property type="match status" value="1"/>
</dbReference>
<dbReference type="Gene3D" id="3.40.50.300">
    <property type="entry name" value="P-loop containing nucleotide triphosphate hydrolases"/>
    <property type="match status" value="1"/>
</dbReference>
<dbReference type="GO" id="GO:0005524">
    <property type="term" value="F:ATP binding"/>
    <property type="evidence" value="ECO:0007669"/>
    <property type="project" value="InterPro"/>
</dbReference>
<dbReference type="Proteomes" id="UP000253208">
    <property type="component" value="Unassembled WGS sequence"/>
</dbReference>
<name>A0A367G0U9_9FIRM</name>
<dbReference type="RefSeq" id="WP_114002151.1">
    <property type="nucleotide sequence ID" value="NZ_PSQG01000011.1"/>
</dbReference>
<reference evidence="2 3" key="1">
    <citation type="submission" date="2018-02" db="EMBL/GenBank/DDBJ databases">
        <title>Complete genome sequencing of Faecalibacterium prausnitzii strains isolated from the human gut.</title>
        <authorList>
            <person name="Fitzgerald B.C."/>
            <person name="Shkoporov A.N."/>
            <person name="Ross P.R."/>
            <person name="Hill C."/>
        </authorList>
    </citation>
    <scope>NUCLEOTIDE SEQUENCE [LARGE SCALE GENOMIC DNA]</scope>
    <source>
        <strain evidence="2 3">APC942/31-1</strain>
    </source>
</reference>
<dbReference type="SUPFAM" id="SSF52540">
    <property type="entry name" value="P-loop containing nucleoside triphosphate hydrolases"/>
    <property type="match status" value="1"/>
</dbReference>
<evidence type="ECO:0000313" key="3">
    <source>
        <dbReference type="Proteomes" id="UP000253208"/>
    </source>
</evidence>
<accession>A0A367G0U9</accession>
<dbReference type="InterPro" id="IPR003959">
    <property type="entry name" value="ATPase_AAA_core"/>
</dbReference>
<dbReference type="CDD" id="cd00009">
    <property type="entry name" value="AAA"/>
    <property type="match status" value="1"/>
</dbReference>
<sequence>MNIKEAKEEIKHTLLAYNRKDAAGRYTFPKLRQRPILLMGPPGIGKTAIMEQVAEECEVGLVAYTITHHTRQSAVGLPRIVTRCYNGKEVSITEYTLSEIIASVYDCMERTGKKEGILFIDEINCVSETLAPTMLQFLQNKTFGSHSVPEGWLIAAAGNPPEYNKSVREFDIVTLDRVRRMDIEADLEVWMEYAWKKEIHGSILAYLGMKKDHFYSVENTVDGKFFVTARGWEDLSEILKAYEELGVEITENLVGEYLCREEIARSFFASYQLYRKYGEDYGLERLLSGEMPEEEQQKKVKMAKEASFEERFLVTGLLLDGLNGSFLTYEKMDGETGAVYQELLHLKAFLQDKKDMTALDEFTDMKKKSLAVRLEAELLTADQQTTEELVIRTLEEFSLTIRKEHITETEAGFERIRQLFTEMAEKRKACAKKISGELEQAFRFMKECFGDGQETVLFVTGLTRNSHAAAFIREYGCDPYFACSEKLLYRKQEKKLQEECASLLEI</sequence>
<feature type="domain" description="ATPase AAA-type core" evidence="1">
    <location>
        <begin position="36"/>
        <end position="168"/>
    </location>
</feature>
<protein>
    <submittedName>
        <fullName evidence="2">ATPase</fullName>
    </submittedName>
</protein>
<organism evidence="2 3">
    <name type="scientific">Blautia obeum</name>
    <dbReference type="NCBI Taxonomy" id="40520"/>
    <lineage>
        <taxon>Bacteria</taxon>
        <taxon>Bacillati</taxon>
        <taxon>Bacillota</taxon>
        <taxon>Clostridia</taxon>
        <taxon>Lachnospirales</taxon>
        <taxon>Lachnospiraceae</taxon>
        <taxon>Blautia</taxon>
    </lineage>
</organism>
<evidence type="ECO:0000313" key="2">
    <source>
        <dbReference type="EMBL" id="RCH43833.1"/>
    </source>
</evidence>
<comment type="caution">
    <text evidence="2">The sequence shown here is derived from an EMBL/GenBank/DDBJ whole genome shotgun (WGS) entry which is preliminary data.</text>
</comment>